<evidence type="ECO:0000256" key="2">
    <source>
        <dbReference type="ARBA" id="ARBA00022729"/>
    </source>
</evidence>
<feature type="domain" description="EGF-like" evidence="10">
    <location>
        <begin position="156"/>
        <end position="192"/>
    </location>
</feature>
<evidence type="ECO:0000259" key="11">
    <source>
        <dbReference type="PROSITE" id="PS50923"/>
    </source>
</evidence>
<feature type="disulfide bond" evidence="7">
    <location>
        <begin position="127"/>
        <end position="154"/>
    </location>
</feature>
<dbReference type="InterPro" id="IPR051022">
    <property type="entry name" value="Notch_Cell-Fate_Det"/>
</dbReference>
<evidence type="ECO:0000313" key="12">
    <source>
        <dbReference type="Proteomes" id="UP000515135"/>
    </source>
</evidence>
<dbReference type="Gene3D" id="2.10.70.10">
    <property type="entry name" value="Complement Module, domain 1"/>
    <property type="match status" value="1"/>
</dbReference>
<accession>A0A6P4ZWE8</accession>
<dbReference type="GO" id="GO:0007157">
    <property type="term" value="P:heterophilic cell-cell adhesion via plasma membrane cell adhesion molecules"/>
    <property type="evidence" value="ECO:0007669"/>
    <property type="project" value="TreeGrafter"/>
</dbReference>
<dbReference type="GO" id="GO:0045197">
    <property type="term" value="P:establishment or maintenance of epithelial cell apical/basal polarity"/>
    <property type="evidence" value="ECO:0007669"/>
    <property type="project" value="TreeGrafter"/>
</dbReference>
<feature type="domain" description="EGF-like" evidence="10">
    <location>
        <begin position="270"/>
        <end position="306"/>
    </location>
</feature>
<dbReference type="InterPro" id="IPR009030">
    <property type="entry name" value="Growth_fac_rcpt_cys_sf"/>
</dbReference>
<evidence type="ECO:0000313" key="13">
    <source>
        <dbReference type="RefSeq" id="XP_019641248.1"/>
    </source>
</evidence>
<evidence type="ECO:0000256" key="6">
    <source>
        <dbReference type="PROSITE-ProRule" id="PRU00076"/>
    </source>
</evidence>
<keyword evidence="7" id="KW-0768">Sushi</keyword>
<keyword evidence="3" id="KW-0677">Repeat</keyword>
<dbReference type="Proteomes" id="UP000515135">
    <property type="component" value="Unplaced"/>
</dbReference>
<comment type="caution">
    <text evidence="6">Lacks conserved residue(s) required for the propagation of feature annotation.</text>
</comment>
<dbReference type="InterPro" id="IPR000436">
    <property type="entry name" value="Sushi_SCR_CCP_dom"/>
</dbReference>
<dbReference type="PANTHER" id="PTHR24049:SF22">
    <property type="entry name" value="DROSOPHILA CRUMBS HOMOLOG"/>
    <property type="match status" value="1"/>
</dbReference>
<dbReference type="CDD" id="cd00033">
    <property type="entry name" value="CCP"/>
    <property type="match status" value="1"/>
</dbReference>
<keyword evidence="1 6" id="KW-0245">EGF-like domain</keyword>
<gene>
    <name evidence="13" type="primary">LOC109482847</name>
</gene>
<dbReference type="SMART" id="SM00032">
    <property type="entry name" value="CCP"/>
    <property type="match status" value="2"/>
</dbReference>
<keyword evidence="4 6" id="KW-1015">Disulfide bond</keyword>
<dbReference type="FunFam" id="2.10.25.10:FF:000006">
    <property type="entry name" value="Versican core protein-like isoform 1"/>
    <property type="match status" value="4"/>
</dbReference>
<dbReference type="GO" id="GO:0005509">
    <property type="term" value="F:calcium ion binding"/>
    <property type="evidence" value="ECO:0007669"/>
    <property type="project" value="InterPro"/>
</dbReference>
<name>A0A6P4ZWE8_BRABE</name>
<dbReference type="PROSITE" id="PS50026">
    <property type="entry name" value="EGF_3"/>
    <property type="match status" value="4"/>
</dbReference>
<dbReference type="GO" id="GO:0005886">
    <property type="term" value="C:plasma membrane"/>
    <property type="evidence" value="ECO:0007669"/>
    <property type="project" value="TreeGrafter"/>
</dbReference>
<evidence type="ECO:0000256" key="3">
    <source>
        <dbReference type="ARBA" id="ARBA00022737"/>
    </source>
</evidence>
<dbReference type="PROSITE" id="PS00010">
    <property type="entry name" value="ASX_HYDROXYL"/>
    <property type="match status" value="4"/>
</dbReference>
<feature type="disulfide bond" evidence="6">
    <location>
        <begin position="182"/>
        <end position="191"/>
    </location>
</feature>
<protein>
    <submittedName>
        <fullName evidence="13">Fibropellin-1-like</fullName>
    </submittedName>
</protein>
<dbReference type="Gene3D" id="2.10.25.10">
    <property type="entry name" value="Laminin"/>
    <property type="match status" value="4"/>
</dbReference>
<dbReference type="SUPFAM" id="SSF57196">
    <property type="entry name" value="EGF/Laminin"/>
    <property type="match status" value="1"/>
</dbReference>
<feature type="disulfide bond" evidence="7">
    <location>
        <begin position="364"/>
        <end position="391"/>
    </location>
</feature>
<dbReference type="PANTHER" id="PTHR24049">
    <property type="entry name" value="CRUMBS FAMILY MEMBER"/>
    <property type="match status" value="1"/>
</dbReference>
<dbReference type="InterPro" id="IPR000742">
    <property type="entry name" value="EGF"/>
</dbReference>
<evidence type="ECO:0000256" key="9">
    <source>
        <dbReference type="SAM" id="SignalP"/>
    </source>
</evidence>
<dbReference type="InterPro" id="IPR000152">
    <property type="entry name" value="EGF-type_Asp/Asn_hydroxyl_site"/>
</dbReference>
<feature type="domain" description="Sushi" evidence="11">
    <location>
        <begin position="96"/>
        <end position="156"/>
    </location>
</feature>
<dbReference type="SUPFAM" id="SSF57184">
    <property type="entry name" value="Growth factor receptor domain"/>
    <property type="match status" value="2"/>
</dbReference>
<dbReference type="PROSITE" id="PS01187">
    <property type="entry name" value="EGF_CA"/>
    <property type="match status" value="2"/>
</dbReference>
<dbReference type="PROSITE" id="PS00022">
    <property type="entry name" value="EGF_1"/>
    <property type="match status" value="4"/>
</dbReference>
<dbReference type="GeneID" id="109482847"/>
<dbReference type="InterPro" id="IPR018097">
    <property type="entry name" value="EGF_Ca-bd_CS"/>
</dbReference>
<dbReference type="CDD" id="cd00054">
    <property type="entry name" value="EGF_CA"/>
    <property type="match status" value="4"/>
</dbReference>
<dbReference type="OrthoDB" id="430340at2759"/>
<feature type="disulfide bond" evidence="6">
    <location>
        <begin position="220"/>
        <end position="229"/>
    </location>
</feature>
<proteinExistence type="predicted"/>
<feature type="domain" description="Sushi" evidence="11">
    <location>
        <begin position="331"/>
        <end position="393"/>
    </location>
</feature>
<evidence type="ECO:0000259" key="10">
    <source>
        <dbReference type="PROSITE" id="PS50026"/>
    </source>
</evidence>
<evidence type="ECO:0000256" key="8">
    <source>
        <dbReference type="SAM" id="MobiDB-lite"/>
    </source>
</evidence>
<evidence type="ECO:0000256" key="4">
    <source>
        <dbReference type="ARBA" id="ARBA00023157"/>
    </source>
</evidence>
<dbReference type="SUPFAM" id="SSF57535">
    <property type="entry name" value="Complement control module/SCR domain"/>
    <property type="match status" value="1"/>
</dbReference>
<feature type="domain" description="EGF-like" evidence="10">
    <location>
        <begin position="232"/>
        <end position="268"/>
    </location>
</feature>
<reference evidence="13" key="1">
    <citation type="submission" date="2025-08" db="UniProtKB">
        <authorList>
            <consortium name="RefSeq"/>
        </authorList>
    </citation>
    <scope>IDENTIFICATION</scope>
    <source>
        <tissue evidence="13">Gonad</tissue>
    </source>
</reference>
<sequence>MRSIIGLLLCLALVFYVAPVGGKKVRKRCKPLTFPDTVRSCDQEPNADGWYRDGTVCNFACRVGCVKDTGGTKRVCKVKGRSKWWTGGRGLKCLCRPCVGAPSHPEGYTSDCGAGTYLAGHTCVFTCPAGYVKSSGNERKVCVNSRWRGEDLVCEETNECMSNPCANGATCEDEIGGYTCTCAPGYEGDHCETETDECMSNPCENDATCHDEIGGYTCTCAPGYEGDQCEAETNECMSNPCANGATCEDEIGGYTCTCAPGYEGDHCETETDECMSNPCENDATCHDEIGGYTCTCAPGYEGDQCEAEDSTTPMGGNNGYTDAGGTTSGYSRCYGAPSHPDGYTSGCSENQEEFPAGHTCVFTCPVGYVKTAGDSIKVCEDGQWMGEDLVCEATPKVIPVIVAQPSSTQPVTHVSSPARSGMSRQQEIQGNSAKMANGGEKT</sequence>
<dbReference type="SMART" id="SM00179">
    <property type="entry name" value="EGF_CA"/>
    <property type="match status" value="4"/>
</dbReference>
<organism evidence="12 13">
    <name type="scientific">Branchiostoma belcheri</name>
    <name type="common">Amphioxus</name>
    <dbReference type="NCBI Taxonomy" id="7741"/>
    <lineage>
        <taxon>Eukaryota</taxon>
        <taxon>Metazoa</taxon>
        <taxon>Chordata</taxon>
        <taxon>Cephalochordata</taxon>
        <taxon>Leptocardii</taxon>
        <taxon>Amphioxiformes</taxon>
        <taxon>Branchiostomatidae</taxon>
        <taxon>Branchiostoma</taxon>
    </lineage>
</organism>
<feature type="disulfide bond" evidence="6">
    <location>
        <begin position="296"/>
        <end position="305"/>
    </location>
</feature>
<keyword evidence="12" id="KW-1185">Reference proteome</keyword>
<dbReference type="PROSITE" id="PS01186">
    <property type="entry name" value="EGF_2"/>
    <property type="match status" value="4"/>
</dbReference>
<feature type="compositionally biased region" description="Polar residues" evidence="8">
    <location>
        <begin position="406"/>
        <end position="434"/>
    </location>
</feature>
<evidence type="ECO:0000256" key="7">
    <source>
        <dbReference type="PROSITE-ProRule" id="PRU00302"/>
    </source>
</evidence>
<feature type="domain" description="EGF-like" evidence="10">
    <location>
        <begin position="194"/>
        <end position="230"/>
    </location>
</feature>
<feature type="signal peptide" evidence="9">
    <location>
        <begin position="1"/>
        <end position="22"/>
    </location>
</feature>
<evidence type="ECO:0000256" key="1">
    <source>
        <dbReference type="ARBA" id="ARBA00022536"/>
    </source>
</evidence>
<feature type="chain" id="PRO_5028139767" evidence="9">
    <location>
        <begin position="23"/>
        <end position="442"/>
    </location>
</feature>
<dbReference type="SMART" id="SM00181">
    <property type="entry name" value="EGF"/>
    <property type="match status" value="5"/>
</dbReference>
<feature type="disulfide bond" evidence="6">
    <location>
        <begin position="258"/>
        <end position="267"/>
    </location>
</feature>
<keyword evidence="5" id="KW-0325">Glycoprotein</keyword>
<dbReference type="InterPro" id="IPR001881">
    <property type="entry name" value="EGF-like_Ca-bd_dom"/>
</dbReference>
<evidence type="ECO:0000256" key="5">
    <source>
        <dbReference type="ARBA" id="ARBA00023180"/>
    </source>
</evidence>
<dbReference type="Pfam" id="PF00008">
    <property type="entry name" value="EGF"/>
    <property type="match status" value="4"/>
</dbReference>
<dbReference type="PRINTS" id="PR00010">
    <property type="entry name" value="EGFBLOOD"/>
</dbReference>
<dbReference type="GO" id="GO:0032991">
    <property type="term" value="C:protein-containing complex"/>
    <property type="evidence" value="ECO:0007669"/>
    <property type="project" value="TreeGrafter"/>
</dbReference>
<dbReference type="InterPro" id="IPR035976">
    <property type="entry name" value="Sushi/SCR/CCP_sf"/>
</dbReference>
<dbReference type="PROSITE" id="PS50923">
    <property type="entry name" value="SUSHI"/>
    <property type="match status" value="2"/>
</dbReference>
<feature type="region of interest" description="Disordered" evidence="8">
    <location>
        <begin position="406"/>
        <end position="442"/>
    </location>
</feature>
<keyword evidence="2 9" id="KW-0732">Signal</keyword>
<dbReference type="Pfam" id="PF00084">
    <property type="entry name" value="Sushi"/>
    <property type="match status" value="1"/>
</dbReference>
<dbReference type="AlphaFoldDB" id="A0A6P4ZWE8"/>
<dbReference type="KEGG" id="bbel:109482847"/>
<dbReference type="RefSeq" id="XP_019641248.1">
    <property type="nucleotide sequence ID" value="XM_019785689.1"/>
</dbReference>